<evidence type="ECO:0000313" key="2">
    <source>
        <dbReference type="EMBL" id="KKN73791.1"/>
    </source>
</evidence>
<dbReference type="EMBL" id="LAZR01000337">
    <property type="protein sequence ID" value="KKN73791.1"/>
    <property type="molecule type" value="Genomic_DNA"/>
</dbReference>
<protein>
    <submittedName>
        <fullName evidence="2">Uncharacterized protein</fullName>
    </submittedName>
</protein>
<gene>
    <name evidence="2" type="ORF">LCGC14_0397390</name>
</gene>
<dbReference type="AlphaFoldDB" id="A0A0F9VJW0"/>
<proteinExistence type="predicted"/>
<comment type="caution">
    <text evidence="2">The sequence shown here is derived from an EMBL/GenBank/DDBJ whole genome shotgun (WGS) entry which is preliminary data.</text>
</comment>
<accession>A0A0F9VJW0</accession>
<sequence length="142" mass="16042">MTPGELAAWRAKNEGNIASSRPGISGVTRSRIDGEVQAPRDRFDPTLEVVPDSTAVEQTHVKPLDARDTQKALMGHLWNLWRSDRRQMQMALAWVRRRAPDAVAHMTDRQLFDHLEDATREATTRVLQDAGRLRSAVLDGKY</sequence>
<name>A0A0F9VJW0_9ZZZZ</name>
<feature type="region of interest" description="Disordered" evidence="1">
    <location>
        <begin position="12"/>
        <end position="38"/>
    </location>
</feature>
<evidence type="ECO:0000256" key="1">
    <source>
        <dbReference type="SAM" id="MobiDB-lite"/>
    </source>
</evidence>
<reference evidence="2" key="1">
    <citation type="journal article" date="2015" name="Nature">
        <title>Complex archaea that bridge the gap between prokaryotes and eukaryotes.</title>
        <authorList>
            <person name="Spang A."/>
            <person name="Saw J.H."/>
            <person name="Jorgensen S.L."/>
            <person name="Zaremba-Niedzwiedzka K."/>
            <person name="Martijn J."/>
            <person name="Lind A.E."/>
            <person name="van Eijk R."/>
            <person name="Schleper C."/>
            <person name="Guy L."/>
            <person name="Ettema T.J."/>
        </authorList>
    </citation>
    <scope>NUCLEOTIDE SEQUENCE</scope>
</reference>
<organism evidence="2">
    <name type="scientific">marine sediment metagenome</name>
    <dbReference type="NCBI Taxonomy" id="412755"/>
    <lineage>
        <taxon>unclassified sequences</taxon>
        <taxon>metagenomes</taxon>
        <taxon>ecological metagenomes</taxon>
    </lineage>
</organism>